<keyword evidence="2" id="KW-0812">Transmembrane</keyword>
<evidence type="ECO:0000256" key="1">
    <source>
        <dbReference type="ARBA" id="ARBA00004370"/>
    </source>
</evidence>
<keyword evidence="4" id="KW-0472">Membrane</keyword>
<dbReference type="PANTHER" id="PTHR12815">
    <property type="entry name" value="SORTING AND ASSEMBLY MACHINERY SAMM50 PROTEIN FAMILY MEMBER"/>
    <property type="match status" value="1"/>
</dbReference>
<dbReference type="PROSITE" id="PS51257">
    <property type="entry name" value="PROKAR_LIPOPROTEIN"/>
    <property type="match status" value="1"/>
</dbReference>
<reference evidence="7 8" key="1">
    <citation type="submission" date="2017-02" db="EMBL/GenBank/DDBJ databases">
        <authorList>
            <person name="Peterson S.W."/>
        </authorList>
    </citation>
    <scope>NUCLEOTIDE SEQUENCE [LARGE SCALE GENOMIC DNA]</scope>
    <source>
        <strain evidence="7 8">DSM 22335</strain>
    </source>
</reference>
<evidence type="ECO:0000259" key="6">
    <source>
        <dbReference type="Pfam" id="PF01103"/>
    </source>
</evidence>
<organism evidence="7 8">
    <name type="scientific">Sediminibacterium ginsengisoli</name>
    <dbReference type="NCBI Taxonomy" id="413434"/>
    <lineage>
        <taxon>Bacteria</taxon>
        <taxon>Pseudomonadati</taxon>
        <taxon>Bacteroidota</taxon>
        <taxon>Chitinophagia</taxon>
        <taxon>Chitinophagales</taxon>
        <taxon>Chitinophagaceae</taxon>
        <taxon>Sediminibacterium</taxon>
    </lineage>
</organism>
<proteinExistence type="predicted"/>
<dbReference type="AlphaFoldDB" id="A0A1T4QFH6"/>
<dbReference type="OrthoDB" id="9814535at2"/>
<keyword evidence="5" id="KW-0998">Cell outer membrane</keyword>
<comment type="subcellular location">
    <subcellularLocation>
        <location evidence="1">Membrane</location>
    </subcellularLocation>
</comment>
<dbReference type="EMBL" id="FUWH01000008">
    <property type="protein sequence ID" value="SKA02482.1"/>
    <property type="molecule type" value="Genomic_DNA"/>
</dbReference>
<sequence length="803" mass="91882">MHLTGNRFKFPAFFTLLLCTVVLFSCSEQRRTSVRNYPAGQPFVYESKVVLNGDLAKDEKNRLTTELDNYWDDSLKARKLQQFGFFYRIKNPPVFDTANIARSVNYMNAFLHSQGYYYASFSDTVRIDTVKDQMRTNITMYIDAGKNTTIDSVSANLGDSTLQKITDENRKNTLLKKGAPYTKQTISSELDRLVGLYRQNGYYGFTRDDIYALVDSTDISLLTLTIDPFKQAQLIADAAKRRKENPAWDISILTRPVTDSSVVTQYHIGHLYYFPETRLSDNTDSLIAHHEGMQRQDFSRSQATMFYRKGSFRYRPMREHSYIKNKELFNEELYLKSLSTLGQIGAWQQVDAIPRVRGKDSLDIYFFLTPAVKQSFTVDLEGSRNTSEVLFGNTWGVSTNFSYHNKNVWKQAIQSVTTLRTGVELSIFSQNNTGGLAQSFLTSLSHTYVFPRLIQPFKNWRALNQLENKRTLVSINGSYVNRKYFYELRSLVFGWGYEWKTKRGMGDNIWLYKPLNLELYGLDKLDSLKSLIAKNPFLTSSFNEGNVLSQSFSLIRTSISPNNKNKTHYFRLGIEEAGGLFGLIPGLRDNIYRYIKAEAEYRQSIKFPHAELAYRGFAGVGYNYGTDPVIGNTLPFFKQFTAGGPYSMRAWGLRQLGLGSSIRNDTISTTTYRDRFGDMQLEANFEYRFPLATIAGFKVTSALYTDIGNVWNVKSRGATDPDPSSRFSFKNIGKDLAIGVGTGVRIDFSYVLLRLDFAYKVKDPARLQNGGWMSIKNFEWTENRQNGLKVDNYAFQFGIGLPF</sequence>
<dbReference type="PANTHER" id="PTHR12815:SF47">
    <property type="entry name" value="TRANSLOCATION AND ASSEMBLY MODULE SUBUNIT TAMA"/>
    <property type="match status" value="1"/>
</dbReference>
<dbReference type="Gene3D" id="2.40.160.50">
    <property type="entry name" value="membrane protein fhac: a member of the omp85/tpsb transporter family"/>
    <property type="match status" value="1"/>
</dbReference>
<evidence type="ECO:0000256" key="2">
    <source>
        <dbReference type="ARBA" id="ARBA00022692"/>
    </source>
</evidence>
<dbReference type="STRING" id="413434.SAMN04488132_108100"/>
<dbReference type="GO" id="GO:0019867">
    <property type="term" value="C:outer membrane"/>
    <property type="evidence" value="ECO:0007669"/>
    <property type="project" value="InterPro"/>
</dbReference>
<feature type="domain" description="Bacterial surface antigen (D15)" evidence="6">
    <location>
        <begin position="569"/>
        <end position="803"/>
    </location>
</feature>
<evidence type="ECO:0000313" key="8">
    <source>
        <dbReference type="Proteomes" id="UP000190888"/>
    </source>
</evidence>
<evidence type="ECO:0000256" key="3">
    <source>
        <dbReference type="ARBA" id="ARBA00022729"/>
    </source>
</evidence>
<dbReference type="Pfam" id="PF01103">
    <property type="entry name" value="Omp85"/>
    <property type="match status" value="1"/>
</dbReference>
<protein>
    <submittedName>
        <fullName evidence="7">Surface antigen</fullName>
    </submittedName>
</protein>
<evidence type="ECO:0000256" key="4">
    <source>
        <dbReference type="ARBA" id="ARBA00023136"/>
    </source>
</evidence>
<gene>
    <name evidence="7" type="ORF">SAMN04488132_108100</name>
</gene>
<dbReference type="InterPro" id="IPR000184">
    <property type="entry name" value="Bac_surfAg_D15"/>
</dbReference>
<keyword evidence="8" id="KW-1185">Reference proteome</keyword>
<dbReference type="Proteomes" id="UP000190888">
    <property type="component" value="Unassembled WGS sequence"/>
</dbReference>
<keyword evidence="3" id="KW-0732">Signal</keyword>
<evidence type="ECO:0000256" key="5">
    <source>
        <dbReference type="ARBA" id="ARBA00023237"/>
    </source>
</evidence>
<accession>A0A1T4QFH6</accession>
<dbReference type="InterPro" id="IPR039910">
    <property type="entry name" value="D15-like"/>
</dbReference>
<evidence type="ECO:0000313" key="7">
    <source>
        <dbReference type="EMBL" id="SKA02482.1"/>
    </source>
</evidence>
<name>A0A1T4QFH6_9BACT</name>